<dbReference type="AlphaFoldDB" id="A0A2M9G4D0"/>
<keyword evidence="8 14" id="KW-0479">Metal-binding</keyword>
<sequence length="148" mass="17166">MEDYYIWFKALHLLAVIAWMAGMLYLPRLYVYHADAEPGSDKSETFKVMERRLLRGIMNPAMIATWTFGLLMLYVGFTNEFLTMADGWLHVKLLLVIVMSGLHGMLSAWRKDFAVDRNRRSANFYRIMNEIPTVALIVIVIMAIVKPF</sequence>
<evidence type="ECO:0000256" key="2">
    <source>
        <dbReference type="ARBA" id="ARBA00005073"/>
    </source>
</evidence>
<comment type="caution">
    <text evidence="16">The sequence shown here is derived from an EMBL/GenBank/DDBJ whole genome shotgun (WGS) entry which is preliminary data.</text>
</comment>
<evidence type="ECO:0000256" key="13">
    <source>
        <dbReference type="ARBA" id="ARBA00048390"/>
    </source>
</evidence>
<accession>A0A2M9G4D0</accession>
<comment type="subcellular location">
    <subcellularLocation>
        <location evidence="1 14">Cell membrane</location>
        <topology evidence="1 14">Multi-pass membrane protein</topology>
    </subcellularLocation>
</comment>
<dbReference type="RefSeq" id="WP_109792672.1">
    <property type="nucleotide sequence ID" value="NZ_PHIG01000025.1"/>
</dbReference>
<feature type="transmembrane region" description="Helical" evidence="14">
    <location>
        <begin position="89"/>
        <end position="106"/>
    </location>
</feature>
<dbReference type="EC" id="1.3.99.-" evidence="14 15"/>
<comment type="catalytic activity">
    <reaction evidence="13 14 15">
        <text>protoporphyrinogen IX + 3 A = protoporphyrin IX + 3 AH2</text>
        <dbReference type="Rhea" id="RHEA:62000"/>
        <dbReference type="ChEBI" id="CHEBI:13193"/>
        <dbReference type="ChEBI" id="CHEBI:17499"/>
        <dbReference type="ChEBI" id="CHEBI:57306"/>
        <dbReference type="ChEBI" id="CHEBI:57307"/>
    </reaction>
</comment>
<dbReference type="GO" id="GO:0006782">
    <property type="term" value="P:protoporphyrinogen IX biosynthetic process"/>
    <property type="evidence" value="ECO:0007669"/>
    <property type="project" value="UniProtKB-UniRule"/>
</dbReference>
<keyword evidence="9 14" id="KW-1133">Transmembrane helix</keyword>
<dbReference type="Proteomes" id="UP000229498">
    <property type="component" value="Unassembled WGS sequence"/>
</dbReference>
<name>A0A2M9G4D0_9PROT</name>
<organism evidence="16 17">
    <name type="scientific">Minwuia thermotolerans</name>
    <dbReference type="NCBI Taxonomy" id="2056226"/>
    <lineage>
        <taxon>Bacteria</taxon>
        <taxon>Pseudomonadati</taxon>
        <taxon>Pseudomonadota</taxon>
        <taxon>Alphaproteobacteria</taxon>
        <taxon>Minwuiales</taxon>
        <taxon>Minwuiaceae</taxon>
        <taxon>Minwuia</taxon>
    </lineage>
</organism>
<evidence type="ECO:0000256" key="14">
    <source>
        <dbReference type="HAMAP-Rule" id="MF_02239"/>
    </source>
</evidence>
<dbReference type="EMBL" id="PHIG01000025">
    <property type="protein sequence ID" value="PJK30572.1"/>
    <property type="molecule type" value="Genomic_DNA"/>
</dbReference>
<dbReference type="GO" id="GO:0005886">
    <property type="term" value="C:plasma membrane"/>
    <property type="evidence" value="ECO:0007669"/>
    <property type="project" value="UniProtKB-SubCell"/>
</dbReference>
<proteinExistence type="inferred from homology"/>
<evidence type="ECO:0000313" key="16">
    <source>
        <dbReference type="EMBL" id="PJK30572.1"/>
    </source>
</evidence>
<dbReference type="Pfam" id="PF03653">
    <property type="entry name" value="UPF0093"/>
    <property type="match status" value="1"/>
</dbReference>
<comment type="pathway">
    <text evidence="2 14 15">Porphyrin-containing compound metabolism; protoporphyrin-IX biosynthesis; protoporphyrin-IX from protoporphyrinogen-IX: step 1/1.</text>
</comment>
<dbReference type="PIRSF" id="PIRSF004638">
    <property type="entry name" value="UCP004638"/>
    <property type="match status" value="1"/>
</dbReference>
<dbReference type="HAMAP" id="MF_02239">
    <property type="entry name" value="HemJ"/>
    <property type="match status" value="1"/>
</dbReference>
<keyword evidence="17" id="KW-1185">Reference proteome</keyword>
<dbReference type="NCBIfam" id="TIGR00701">
    <property type="entry name" value="protoporphyrinogen oxidase HemJ"/>
    <property type="match status" value="1"/>
</dbReference>
<comment type="function">
    <text evidence="14 15">Catalyzes the oxidation of protoporphyrinogen IX to protoporphyrin IX.</text>
</comment>
<keyword evidence="7 14" id="KW-0812">Transmembrane</keyword>
<evidence type="ECO:0000256" key="4">
    <source>
        <dbReference type="ARBA" id="ARBA00017504"/>
    </source>
</evidence>
<keyword evidence="10 14" id="KW-0560">Oxidoreductase</keyword>
<comment type="similarity">
    <text evidence="3 14 15">Belongs to the HemJ family.</text>
</comment>
<dbReference type="GO" id="GO:0070818">
    <property type="term" value="F:protoporphyrinogen oxidase activity"/>
    <property type="evidence" value="ECO:0007669"/>
    <property type="project" value="UniProtKB-UniRule"/>
</dbReference>
<keyword evidence="11 14" id="KW-0408">Iron</keyword>
<evidence type="ECO:0000256" key="7">
    <source>
        <dbReference type="ARBA" id="ARBA00022692"/>
    </source>
</evidence>
<dbReference type="OrthoDB" id="9800824at2"/>
<keyword evidence="12 14" id="KW-0472">Membrane</keyword>
<gene>
    <name evidence="16" type="ORF">CVT23_06410</name>
</gene>
<feature type="binding site" description="axial binding residue" evidence="14">
    <location>
        <position position="92"/>
    </location>
    <ligand>
        <name>heme</name>
        <dbReference type="ChEBI" id="CHEBI:30413"/>
    </ligand>
    <ligandPart>
        <name>Fe</name>
        <dbReference type="ChEBI" id="CHEBI:18248"/>
    </ligandPart>
</feature>
<evidence type="ECO:0000256" key="11">
    <source>
        <dbReference type="ARBA" id="ARBA00023004"/>
    </source>
</evidence>
<evidence type="ECO:0000256" key="6">
    <source>
        <dbReference type="ARBA" id="ARBA00022617"/>
    </source>
</evidence>
<feature type="transmembrane region" description="Helical" evidence="14">
    <location>
        <begin position="6"/>
        <end position="26"/>
    </location>
</feature>
<evidence type="ECO:0000313" key="17">
    <source>
        <dbReference type="Proteomes" id="UP000229498"/>
    </source>
</evidence>
<evidence type="ECO:0000256" key="12">
    <source>
        <dbReference type="ARBA" id="ARBA00023136"/>
    </source>
</evidence>
<evidence type="ECO:0000256" key="8">
    <source>
        <dbReference type="ARBA" id="ARBA00022723"/>
    </source>
</evidence>
<evidence type="ECO:0000256" key="15">
    <source>
        <dbReference type="PIRNR" id="PIRNR004638"/>
    </source>
</evidence>
<feature type="transmembrane region" description="Helical" evidence="14">
    <location>
        <begin position="57"/>
        <end position="77"/>
    </location>
</feature>
<dbReference type="PANTHER" id="PTHR40255">
    <property type="entry name" value="UPF0093 MEMBRANE PROTEIN SLR1790"/>
    <property type="match status" value="1"/>
</dbReference>
<dbReference type="InterPro" id="IPR005265">
    <property type="entry name" value="HemJ-like"/>
</dbReference>
<reference evidence="16 17" key="1">
    <citation type="submission" date="2017-11" db="EMBL/GenBank/DDBJ databases">
        <title>Draft genome sequence of Rhizobiales bacterium SY3-13.</title>
        <authorList>
            <person name="Sun C."/>
        </authorList>
    </citation>
    <scope>NUCLEOTIDE SEQUENCE [LARGE SCALE GENOMIC DNA]</scope>
    <source>
        <strain evidence="16 17">SY3-13</strain>
    </source>
</reference>
<comment type="subunit">
    <text evidence="14">Homodimer.</text>
</comment>
<keyword evidence="6 14" id="KW-0349">Heme</keyword>
<dbReference type="PANTHER" id="PTHR40255:SF1">
    <property type="entry name" value="PROTOPORPHYRINOGEN IX OXIDASE"/>
    <property type="match status" value="1"/>
</dbReference>
<keyword evidence="5 14" id="KW-1003">Cell membrane</keyword>
<evidence type="ECO:0000256" key="3">
    <source>
        <dbReference type="ARBA" id="ARBA00006501"/>
    </source>
</evidence>
<protein>
    <recommendedName>
        <fullName evidence="4 14">Protoporphyrinogen IX oxidase</fullName>
        <shortName evidence="14">PPO</shortName>
        <ecNumber evidence="14 15">1.3.99.-</ecNumber>
    </recommendedName>
</protein>
<evidence type="ECO:0000256" key="9">
    <source>
        <dbReference type="ARBA" id="ARBA00022989"/>
    </source>
</evidence>
<dbReference type="UniPathway" id="UPA00251">
    <property type="reaction ID" value="UER00324"/>
</dbReference>
<evidence type="ECO:0000256" key="1">
    <source>
        <dbReference type="ARBA" id="ARBA00004651"/>
    </source>
</evidence>
<feature type="transmembrane region" description="Helical" evidence="14">
    <location>
        <begin position="127"/>
        <end position="145"/>
    </location>
</feature>
<dbReference type="GO" id="GO:0046872">
    <property type="term" value="F:metal ion binding"/>
    <property type="evidence" value="ECO:0007669"/>
    <property type="project" value="UniProtKB-UniRule"/>
</dbReference>
<comment type="cofactor">
    <cofactor evidence="14 15">
        <name>heme b</name>
        <dbReference type="ChEBI" id="CHEBI:60344"/>
    </cofactor>
    <text evidence="14 15">Binds 1 heme b (iron(II)-protoporphyrin IX) group per subunit.</text>
</comment>
<evidence type="ECO:0000256" key="10">
    <source>
        <dbReference type="ARBA" id="ARBA00023002"/>
    </source>
</evidence>
<evidence type="ECO:0000256" key="5">
    <source>
        <dbReference type="ARBA" id="ARBA00022475"/>
    </source>
</evidence>
<feature type="binding site" description="axial binding residue" evidence="14">
    <location>
        <position position="12"/>
    </location>
    <ligand>
        <name>heme</name>
        <dbReference type="ChEBI" id="CHEBI:30413"/>
    </ligand>
    <ligandPart>
        <name>Fe</name>
        <dbReference type="ChEBI" id="CHEBI:18248"/>
    </ligandPart>
</feature>